<dbReference type="InterPro" id="IPR036116">
    <property type="entry name" value="FN3_sf"/>
</dbReference>
<keyword evidence="1" id="KW-0812">Transmembrane</keyword>
<comment type="caution">
    <text evidence="2">The sequence shown here is derived from an EMBL/GenBank/DDBJ whole genome shotgun (WGS) entry which is preliminary data.</text>
</comment>
<dbReference type="Gene3D" id="2.60.40.10">
    <property type="entry name" value="Immunoglobulins"/>
    <property type="match status" value="1"/>
</dbReference>
<sequence length="243" mass="28425">MDWKVLLFFNYPLDHLTLINIAGGSDIDGNFNLIWTPIKNADNYSIYYSTSYIHEVDEHVLLLKSNITTNSYSVEEFSTGEYYFKIVAYLKKGNFSFSNCIFIKIGSSPPNLFNKIFLFVIIPIIVGMVSISSSVASYYVVRKYKQKKSLFEISKKPGYKTSQELIEEIKRDTPFIKNYIDTNYQYEEVPKIKDYIFSRLTSGELQKLDLIELSPQEKKKFIKEIMNLEPQERKQLIDEMLKN</sequence>
<evidence type="ECO:0008006" key="3">
    <source>
        <dbReference type="Google" id="ProtNLM"/>
    </source>
</evidence>
<reference evidence="2" key="1">
    <citation type="journal article" date="2015" name="Nature">
        <title>Complex archaea that bridge the gap between prokaryotes and eukaryotes.</title>
        <authorList>
            <person name="Spang A."/>
            <person name="Saw J.H."/>
            <person name="Jorgensen S.L."/>
            <person name="Zaremba-Niedzwiedzka K."/>
            <person name="Martijn J."/>
            <person name="Lind A.E."/>
            <person name="van Eijk R."/>
            <person name="Schleper C."/>
            <person name="Guy L."/>
            <person name="Ettema T.J."/>
        </authorList>
    </citation>
    <scope>NUCLEOTIDE SEQUENCE</scope>
</reference>
<organism evidence="2">
    <name type="scientific">marine sediment metagenome</name>
    <dbReference type="NCBI Taxonomy" id="412755"/>
    <lineage>
        <taxon>unclassified sequences</taxon>
        <taxon>metagenomes</taxon>
        <taxon>ecological metagenomes</taxon>
    </lineage>
</organism>
<feature type="transmembrane region" description="Helical" evidence="1">
    <location>
        <begin position="116"/>
        <end position="141"/>
    </location>
</feature>
<evidence type="ECO:0000313" key="2">
    <source>
        <dbReference type="EMBL" id="KKN10495.1"/>
    </source>
</evidence>
<keyword evidence="1" id="KW-0472">Membrane</keyword>
<name>A0A0F9MT77_9ZZZZ</name>
<proteinExistence type="predicted"/>
<evidence type="ECO:0000256" key="1">
    <source>
        <dbReference type="SAM" id="Phobius"/>
    </source>
</evidence>
<gene>
    <name evidence="2" type="ORF">LCGC14_1035990</name>
</gene>
<dbReference type="EMBL" id="LAZR01004239">
    <property type="protein sequence ID" value="KKN10495.1"/>
    <property type="molecule type" value="Genomic_DNA"/>
</dbReference>
<dbReference type="InterPro" id="IPR013783">
    <property type="entry name" value="Ig-like_fold"/>
</dbReference>
<dbReference type="AlphaFoldDB" id="A0A0F9MT77"/>
<protein>
    <recommendedName>
        <fullName evidence="3">Fibronectin type-III domain-containing protein</fullName>
    </recommendedName>
</protein>
<dbReference type="SUPFAM" id="SSF49265">
    <property type="entry name" value="Fibronectin type III"/>
    <property type="match status" value="1"/>
</dbReference>
<keyword evidence="1" id="KW-1133">Transmembrane helix</keyword>
<accession>A0A0F9MT77</accession>